<reference evidence="1 2" key="1">
    <citation type="submission" date="2016-10" db="EMBL/GenBank/DDBJ databases">
        <authorList>
            <person name="de Groot N.N."/>
        </authorList>
    </citation>
    <scope>NUCLEOTIDE SEQUENCE [LARGE SCALE GENOMIC DNA]</scope>
    <source>
        <strain evidence="1 2">B25</strain>
    </source>
</reference>
<keyword evidence="2" id="KW-1185">Reference proteome</keyword>
<evidence type="ECO:0000313" key="2">
    <source>
        <dbReference type="Proteomes" id="UP000182360"/>
    </source>
</evidence>
<dbReference type="OrthoDB" id="343146at2"/>
<protein>
    <submittedName>
        <fullName evidence="1">Uncharacterized protein</fullName>
    </submittedName>
</protein>
<dbReference type="AlphaFoldDB" id="A0A1H9B1K8"/>
<name>A0A1H9B1K8_9SPIR</name>
<sequence length="157" mass="18935">MEWFGSAESIEQLKGEYLNLLKRWKSDADIKKEIDEQYVELLERFGVELNKRIDEENKELPVEKQKIHYDFSKDTFKDVLNKVIDFNMRIEIIGQWIWCFESKEYKDQLKELGFWFSASKKAWVYSGTKKKHIYSHNKMNDIRAKWGVEVVKEKEVS</sequence>
<proteinExistence type="predicted"/>
<dbReference type="RefSeq" id="WP_074640641.1">
    <property type="nucleotide sequence ID" value="NZ_FOFU01000001.1"/>
</dbReference>
<gene>
    <name evidence="1" type="ORF">SAMN04487977_101539</name>
</gene>
<evidence type="ECO:0000313" key="1">
    <source>
        <dbReference type="EMBL" id="SEP82591.1"/>
    </source>
</evidence>
<organism evidence="1 2">
    <name type="scientific">Treponema bryantii</name>
    <dbReference type="NCBI Taxonomy" id="163"/>
    <lineage>
        <taxon>Bacteria</taxon>
        <taxon>Pseudomonadati</taxon>
        <taxon>Spirochaetota</taxon>
        <taxon>Spirochaetia</taxon>
        <taxon>Spirochaetales</taxon>
        <taxon>Treponemataceae</taxon>
        <taxon>Treponema</taxon>
    </lineage>
</organism>
<dbReference type="EMBL" id="FOFU01000001">
    <property type="protein sequence ID" value="SEP82591.1"/>
    <property type="molecule type" value="Genomic_DNA"/>
</dbReference>
<accession>A0A1H9B1K8</accession>
<dbReference type="Proteomes" id="UP000182360">
    <property type="component" value="Unassembled WGS sequence"/>
</dbReference>